<accession>A0A219B2B7</accession>
<protein>
    <submittedName>
        <fullName evidence="2">Uncharacterized protein</fullName>
    </submittedName>
</protein>
<evidence type="ECO:0000256" key="1">
    <source>
        <dbReference type="SAM" id="MobiDB-lite"/>
    </source>
</evidence>
<feature type="compositionally biased region" description="Acidic residues" evidence="1">
    <location>
        <begin position="31"/>
        <end position="40"/>
    </location>
</feature>
<name>A0A219B2B7_9SPHN</name>
<feature type="region of interest" description="Disordered" evidence="1">
    <location>
        <begin position="31"/>
        <end position="59"/>
    </location>
</feature>
<feature type="compositionally biased region" description="Basic and acidic residues" evidence="1">
    <location>
        <begin position="41"/>
        <end position="59"/>
    </location>
</feature>
<reference evidence="3" key="1">
    <citation type="submission" date="2017-05" db="EMBL/GenBank/DDBJ databases">
        <authorList>
            <person name="Lin X."/>
        </authorList>
    </citation>
    <scope>NUCLEOTIDE SEQUENCE [LARGE SCALE GENOMIC DNA]</scope>
    <source>
        <strain evidence="3">JLT2012</strain>
    </source>
</reference>
<evidence type="ECO:0000313" key="3">
    <source>
        <dbReference type="Proteomes" id="UP000198462"/>
    </source>
</evidence>
<dbReference type="AlphaFoldDB" id="A0A219B2B7"/>
<gene>
    <name evidence="2" type="ORF">B5C34_01935</name>
</gene>
<sequence length="59" mass="6799">MTDQDRHDAKNLEAQNHILKKQLSKTADQLDELAESDCDPDEKKKSERTAKRSRKMADS</sequence>
<organism evidence="2 3">
    <name type="scientific">Pacificimonas flava</name>
    <dbReference type="NCBI Taxonomy" id="1234595"/>
    <lineage>
        <taxon>Bacteria</taxon>
        <taxon>Pseudomonadati</taxon>
        <taxon>Pseudomonadota</taxon>
        <taxon>Alphaproteobacteria</taxon>
        <taxon>Sphingomonadales</taxon>
        <taxon>Sphingosinicellaceae</taxon>
        <taxon>Pacificimonas</taxon>
    </lineage>
</organism>
<dbReference type="Proteomes" id="UP000198462">
    <property type="component" value="Unassembled WGS sequence"/>
</dbReference>
<evidence type="ECO:0000313" key="2">
    <source>
        <dbReference type="EMBL" id="OWV32334.1"/>
    </source>
</evidence>
<keyword evidence="3" id="KW-1185">Reference proteome</keyword>
<dbReference type="RefSeq" id="WP_088711132.1">
    <property type="nucleotide sequence ID" value="NZ_NFZT01000001.1"/>
</dbReference>
<proteinExistence type="predicted"/>
<comment type="caution">
    <text evidence="2">The sequence shown here is derived from an EMBL/GenBank/DDBJ whole genome shotgun (WGS) entry which is preliminary data.</text>
</comment>
<dbReference type="EMBL" id="NFZT01000001">
    <property type="protein sequence ID" value="OWV32334.1"/>
    <property type="molecule type" value="Genomic_DNA"/>
</dbReference>